<dbReference type="Pfam" id="PF10979">
    <property type="entry name" value="DUF2786"/>
    <property type="match status" value="1"/>
</dbReference>
<dbReference type="Proteomes" id="UP000222531">
    <property type="component" value="Unassembled WGS sequence"/>
</dbReference>
<feature type="compositionally biased region" description="Basic and acidic residues" evidence="1">
    <location>
        <begin position="19"/>
        <end position="29"/>
    </location>
</feature>
<feature type="region of interest" description="Disordered" evidence="1">
    <location>
        <begin position="417"/>
        <end position="437"/>
    </location>
</feature>
<feature type="domain" description="DUF2786" evidence="2">
    <location>
        <begin position="204"/>
        <end position="243"/>
    </location>
</feature>
<keyword evidence="5" id="KW-1185">Reference proteome</keyword>
<dbReference type="AlphaFoldDB" id="A0A2G1XEB9"/>
<evidence type="ECO:0000313" key="5">
    <source>
        <dbReference type="Proteomes" id="UP000222531"/>
    </source>
</evidence>
<organism evidence="4 5">
    <name type="scientific">Streptomyces cinnamoneus</name>
    <name type="common">Streptoverticillium cinnamoneum</name>
    <dbReference type="NCBI Taxonomy" id="53446"/>
    <lineage>
        <taxon>Bacteria</taxon>
        <taxon>Bacillati</taxon>
        <taxon>Actinomycetota</taxon>
        <taxon>Actinomycetes</taxon>
        <taxon>Kitasatosporales</taxon>
        <taxon>Streptomycetaceae</taxon>
        <taxon>Streptomyces</taxon>
        <taxon>Streptomyces cinnamoneus group</taxon>
    </lineage>
</organism>
<sequence>MAKGKKQPGQPGQPGSSQRPERPDEKELARDVEAAVRGLRGLGGDDLDDAVYAAASALAAAPAGWEAVGRAVLRCAEGAVRRCWEGGWQPADVVRLVRRDLAPGQERFTVDVIAAEARRYARDTLAPRWAAQLEELDARVRWEDTAATDGFLEGFARRERLSRFETVACALGVLRLIAGLPRIGAVGPLPGAAHVTVPAAVEPRMLGRIRALLAKAESTQFPEEAEALSAKAQELMARHSLDEALLAAASDAPADGPGACRIGVEGPYESAKALLLDAVAAANHCQAVWSGEYGFSTVVGFDADLELVELMYTSLLVQATTAMRRAADDHHARGRSRRTRDFRESFLIAYAGRISDRLSAAAHDVAAEDDRPEVLPVLAARDVAVGETAGRLFPQTTSHRLRGRDAEGWARGTEAADAAVIARGRHDRPGRRGPGAA</sequence>
<dbReference type="Pfam" id="PF23771">
    <property type="entry name" value="DUF7168"/>
    <property type="match status" value="1"/>
</dbReference>
<proteinExistence type="predicted"/>
<feature type="region of interest" description="Disordered" evidence="1">
    <location>
        <begin position="1"/>
        <end position="29"/>
    </location>
</feature>
<evidence type="ECO:0000313" key="4">
    <source>
        <dbReference type="EMBL" id="PHQ49577.1"/>
    </source>
</evidence>
<dbReference type="InterPro" id="IPR024498">
    <property type="entry name" value="DUF2786"/>
</dbReference>
<dbReference type="EMBL" id="NHZO01000154">
    <property type="protein sequence ID" value="PHQ49577.1"/>
    <property type="molecule type" value="Genomic_DNA"/>
</dbReference>
<reference evidence="4 5" key="1">
    <citation type="journal article" date="2017" name="Biochemistry">
        <title>Identification of the Biosynthetic Pathway for the Antibiotic Bicyclomycin.</title>
        <authorList>
            <person name="Patteson J."/>
            <person name="Cai W."/>
            <person name="Johnson R.A."/>
            <person name="Santa Maria K."/>
            <person name="Li B."/>
        </authorList>
    </citation>
    <scope>NUCLEOTIDE SEQUENCE [LARGE SCALE GENOMIC DNA]</scope>
    <source>
        <strain evidence="4 5">ATCC 21532</strain>
    </source>
</reference>
<gene>
    <name evidence="4" type="ORF">BLA24_26495</name>
</gene>
<evidence type="ECO:0000256" key="1">
    <source>
        <dbReference type="SAM" id="MobiDB-lite"/>
    </source>
</evidence>
<evidence type="ECO:0000259" key="2">
    <source>
        <dbReference type="Pfam" id="PF10979"/>
    </source>
</evidence>
<accession>A0A2G1XEB9</accession>
<evidence type="ECO:0000259" key="3">
    <source>
        <dbReference type="Pfam" id="PF23771"/>
    </source>
</evidence>
<name>A0A2G1XEB9_STRCJ</name>
<dbReference type="OrthoDB" id="3508128at2"/>
<feature type="domain" description="DUF7168" evidence="3">
    <location>
        <begin position="271"/>
        <end position="367"/>
    </location>
</feature>
<protein>
    <submittedName>
        <fullName evidence="4">Uncharacterized protein</fullName>
    </submittedName>
</protein>
<dbReference type="InterPro" id="IPR055592">
    <property type="entry name" value="DUF7168"/>
</dbReference>
<comment type="caution">
    <text evidence="4">The sequence shown here is derived from an EMBL/GenBank/DDBJ whole genome shotgun (WGS) entry which is preliminary data.</text>
</comment>